<proteinExistence type="predicted"/>
<feature type="domain" description="Plastid lipid-associated protein/fibrillin conserved" evidence="3">
    <location>
        <begin position="35"/>
        <end position="195"/>
    </location>
</feature>
<comment type="subcellular location">
    <subcellularLocation>
        <location evidence="1">Plastid</location>
    </subcellularLocation>
</comment>
<sequence>MLLLTLLAVTSALTPTVDRTIAARSRLVAALDNAREDREIVAAIDAIEAATPFKGFASEDFVSFAVAGDWQLDYATRRDSTNLTKSYVRVRDISQTVEKDASRTRVAWTLPTTGDAGTLEVRSTMRFQAEPRPHHVLRLDGHFLKPLHKLSAEPTDVVNHVAASVPYELFHPDRTVIELLYVDPELKILRCTRGTTDPVLTCQVWRRQ</sequence>
<keyword evidence="5" id="KW-1185">Reference proteome</keyword>
<dbReference type="InterPro" id="IPR006843">
    <property type="entry name" value="PAP/fibrillin_dom"/>
</dbReference>
<comment type="caution">
    <text evidence="4">The sequence shown here is derived from an EMBL/GenBank/DDBJ whole genome shotgun (WGS) entry which is preliminary data.</text>
</comment>
<dbReference type="AlphaFoldDB" id="A0AAD7UAC0"/>
<organism evidence="4 5">
    <name type="scientific">Chrysophaeum taylorii</name>
    <dbReference type="NCBI Taxonomy" id="2483200"/>
    <lineage>
        <taxon>Eukaryota</taxon>
        <taxon>Sar</taxon>
        <taxon>Stramenopiles</taxon>
        <taxon>Ochrophyta</taxon>
        <taxon>Pelagophyceae</taxon>
        <taxon>Pelagomonadales</taxon>
        <taxon>Pelagomonadaceae</taxon>
        <taxon>Chrysophaeum</taxon>
    </lineage>
</organism>
<gene>
    <name evidence="4" type="ORF">CTAYLR_008822</name>
</gene>
<dbReference type="GO" id="GO:0009536">
    <property type="term" value="C:plastid"/>
    <property type="evidence" value="ECO:0007669"/>
    <property type="project" value="UniProtKB-SubCell"/>
</dbReference>
<protein>
    <recommendedName>
        <fullName evidence="3">Plastid lipid-associated protein/fibrillin conserved domain-containing protein</fullName>
    </recommendedName>
</protein>
<evidence type="ECO:0000256" key="2">
    <source>
        <dbReference type="ARBA" id="ARBA00022640"/>
    </source>
</evidence>
<evidence type="ECO:0000259" key="3">
    <source>
        <dbReference type="Pfam" id="PF04755"/>
    </source>
</evidence>
<dbReference type="Pfam" id="PF04755">
    <property type="entry name" value="PAP_fibrillin"/>
    <property type="match status" value="1"/>
</dbReference>
<evidence type="ECO:0000256" key="1">
    <source>
        <dbReference type="ARBA" id="ARBA00004474"/>
    </source>
</evidence>
<reference evidence="4" key="1">
    <citation type="submission" date="2023-01" db="EMBL/GenBank/DDBJ databases">
        <title>Metagenome sequencing of chrysophaentin producing Chrysophaeum taylorii.</title>
        <authorList>
            <person name="Davison J."/>
            <person name="Bewley C."/>
        </authorList>
    </citation>
    <scope>NUCLEOTIDE SEQUENCE</scope>
    <source>
        <strain evidence="4">NIES-1699</strain>
    </source>
</reference>
<accession>A0AAD7UAC0</accession>
<keyword evidence="2" id="KW-0934">Plastid</keyword>
<dbReference type="Proteomes" id="UP001230188">
    <property type="component" value="Unassembled WGS sequence"/>
</dbReference>
<dbReference type="EMBL" id="JAQMWT010000451">
    <property type="protein sequence ID" value="KAJ8601115.1"/>
    <property type="molecule type" value="Genomic_DNA"/>
</dbReference>
<name>A0AAD7UAC0_9STRA</name>
<evidence type="ECO:0000313" key="4">
    <source>
        <dbReference type="EMBL" id="KAJ8601115.1"/>
    </source>
</evidence>
<evidence type="ECO:0000313" key="5">
    <source>
        <dbReference type="Proteomes" id="UP001230188"/>
    </source>
</evidence>